<comment type="similarity">
    <text evidence="6">Belongs to the methyltransferase superfamily. RNA methyltransferase RsmG family.</text>
</comment>
<dbReference type="InterPro" id="IPR003682">
    <property type="entry name" value="rRNA_ssu_MeTfrase_G"/>
</dbReference>
<dbReference type="CDD" id="cd02440">
    <property type="entry name" value="AdoMet_MTases"/>
    <property type="match status" value="1"/>
</dbReference>
<comment type="caution">
    <text evidence="7">The sequence shown here is derived from an EMBL/GenBank/DDBJ whole genome shotgun (WGS) entry which is preliminary data.</text>
</comment>
<evidence type="ECO:0000256" key="5">
    <source>
        <dbReference type="ARBA" id="ARBA00022691"/>
    </source>
</evidence>
<dbReference type="InterPro" id="IPR029063">
    <property type="entry name" value="SAM-dependent_MTases_sf"/>
</dbReference>
<proteinExistence type="inferred from homology"/>
<dbReference type="HAMAP" id="MF_00074">
    <property type="entry name" value="16SrRNA_methyltr_G"/>
    <property type="match status" value="1"/>
</dbReference>
<comment type="function">
    <text evidence="6">Specifically methylates the N7 position of a guanine in 16S rRNA.</text>
</comment>
<protein>
    <recommendedName>
        <fullName evidence="6">Ribosomal RNA small subunit methyltransferase G</fullName>
        <ecNumber evidence="6">2.1.1.-</ecNumber>
    </recommendedName>
    <alternativeName>
        <fullName evidence="6">16S rRNA 7-methylguanosine methyltransferase</fullName>
        <shortName evidence="6">16S rRNA m7G methyltransferase</shortName>
    </alternativeName>
</protein>
<evidence type="ECO:0000256" key="3">
    <source>
        <dbReference type="ARBA" id="ARBA00022603"/>
    </source>
</evidence>
<evidence type="ECO:0000256" key="2">
    <source>
        <dbReference type="ARBA" id="ARBA00022552"/>
    </source>
</evidence>
<dbReference type="PANTHER" id="PTHR31760">
    <property type="entry name" value="S-ADENOSYL-L-METHIONINE-DEPENDENT METHYLTRANSFERASES SUPERFAMILY PROTEIN"/>
    <property type="match status" value="1"/>
</dbReference>
<feature type="binding site" evidence="6">
    <location>
        <position position="80"/>
    </location>
    <ligand>
        <name>S-adenosyl-L-methionine</name>
        <dbReference type="ChEBI" id="CHEBI:59789"/>
    </ligand>
</feature>
<feature type="binding site" evidence="6">
    <location>
        <begin position="131"/>
        <end position="132"/>
    </location>
    <ligand>
        <name>S-adenosyl-L-methionine</name>
        <dbReference type="ChEBI" id="CHEBI:59789"/>
    </ligand>
</feature>
<keyword evidence="2 6" id="KW-0698">rRNA processing</keyword>
<dbReference type="AlphaFoldDB" id="A0A937VZ70"/>
<dbReference type="PIRSF" id="PIRSF003078">
    <property type="entry name" value="GidB"/>
    <property type="match status" value="1"/>
</dbReference>
<reference evidence="7" key="1">
    <citation type="submission" date="2019-03" db="EMBL/GenBank/DDBJ databases">
        <title>Lake Tanganyika Metagenome-Assembled Genomes (MAGs).</title>
        <authorList>
            <person name="Tran P."/>
        </authorList>
    </citation>
    <scope>NUCLEOTIDE SEQUENCE</scope>
    <source>
        <strain evidence="7">K_DeepCast_65m_m2_066</strain>
    </source>
</reference>
<dbReference type="Proteomes" id="UP000712673">
    <property type="component" value="Unassembled WGS sequence"/>
</dbReference>
<evidence type="ECO:0000256" key="1">
    <source>
        <dbReference type="ARBA" id="ARBA00022490"/>
    </source>
</evidence>
<dbReference type="PANTHER" id="PTHR31760:SF0">
    <property type="entry name" value="S-ADENOSYL-L-METHIONINE-DEPENDENT METHYLTRANSFERASES SUPERFAMILY PROTEIN"/>
    <property type="match status" value="1"/>
</dbReference>
<dbReference type="Pfam" id="PF02527">
    <property type="entry name" value="GidB"/>
    <property type="match status" value="1"/>
</dbReference>
<evidence type="ECO:0000313" key="8">
    <source>
        <dbReference type="Proteomes" id="UP000712673"/>
    </source>
</evidence>
<dbReference type="SUPFAM" id="SSF53335">
    <property type="entry name" value="S-adenosyl-L-methionine-dependent methyltransferases"/>
    <property type="match status" value="1"/>
</dbReference>
<keyword evidence="5 6" id="KW-0949">S-adenosyl-L-methionine</keyword>
<sequence length="221" mass="24555">MPPNWHIHLSQQCEQRGLVLTPAQVEALAQYLDLLLRWRPYLNLTGLRDAERMCEVLIVESLDFLHGGFLRPGMRVLDLGTGAGVPGMTLAICCPEVHFTLLDRSEKKVTFLQRVITSLSLQHCQALSQTAEELARHLAPQDLFDVVVSRGVGSMTHLMRLSAALVTPGGHLILRKPLETEELQEAERRGTAEGWGKIETLPLAWPVSSPWGLVVLRRACG</sequence>
<feature type="binding site" evidence="6">
    <location>
        <position position="150"/>
    </location>
    <ligand>
        <name>S-adenosyl-L-methionine</name>
        <dbReference type="ChEBI" id="CHEBI:59789"/>
    </ligand>
</feature>
<feature type="binding site" evidence="6">
    <location>
        <begin position="103"/>
        <end position="105"/>
    </location>
    <ligand>
        <name>S-adenosyl-L-methionine</name>
        <dbReference type="ChEBI" id="CHEBI:59789"/>
    </ligand>
</feature>
<dbReference type="Gene3D" id="3.40.50.150">
    <property type="entry name" value="Vaccinia Virus protein VP39"/>
    <property type="match status" value="1"/>
</dbReference>
<dbReference type="GO" id="GO:0005829">
    <property type="term" value="C:cytosol"/>
    <property type="evidence" value="ECO:0007669"/>
    <property type="project" value="TreeGrafter"/>
</dbReference>
<keyword evidence="1 6" id="KW-0963">Cytoplasm</keyword>
<comment type="subcellular location">
    <subcellularLocation>
        <location evidence="6">Cytoplasm</location>
    </subcellularLocation>
</comment>
<dbReference type="NCBIfam" id="TIGR00138">
    <property type="entry name" value="rsmG_gidB"/>
    <property type="match status" value="1"/>
</dbReference>
<dbReference type="EC" id="2.1.1.-" evidence="6"/>
<organism evidence="7 8">
    <name type="scientific">Tectimicrobiota bacterium</name>
    <dbReference type="NCBI Taxonomy" id="2528274"/>
    <lineage>
        <taxon>Bacteria</taxon>
        <taxon>Pseudomonadati</taxon>
        <taxon>Nitrospinota/Tectimicrobiota group</taxon>
        <taxon>Candidatus Tectimicrobiota</taxon>
    </lineage>
</organism>
<keyword evidence="4 6" id="KW-0808">Transferase</keyword>
<gene>
    <name evidence="6 7" type="primary">rsmG</name>
    <name evidence="7" type="ORF">FJZ47_08775</name>
</gene>
<evidence type="ECO:0000313" key="7">
    <source>
        <dbReference type="EMBL" id="MBM3223879.1"/>
    </source>
</evidence>
<keyword evidence="3 6" id="KW-0489">Methyltransferase</keyword>
<name>A0A937VZ70_UNCTE</name>
<evidence type="ECO:0000256" key="4">
    <source>
        <dbReference type="ARBA" id="ARBA00022679"/>
    </source>
</evidence>
<dbReference type="GO" id="GO:0070043">
    <property type="term" value="F:rRNA (guanine-N7-)-methyltransferase activity"/>
    <property type="evidence" value="ECO:0007669"/>
    <property type="project" value="UniProtKB-UniRule"/>
</dbReference>
<accession>A0A937VZ70</accession>
<dbReference type="EMBL" id="VGLS01000216">
    <property type="protein sequence ID" value="MBM3223879.1"/>
    <property type="molecule type" value="Genomic_DNA"/>
</dbReference>
<evidence type="ECO:0000256" key="6">
    <source>
        <dbReference type="HAMAP-Rule" id="MF_00074"/>
    </source>
</evidence>
<comment type="caution">
    <text evidence="6">Lacks conserved residue(s) required for the propagation of feature annotation.</text>
</comment>